<evidence type="ECO:0000313" key="2">
    <source>
        <dbReference type="EMBL" id="KAF2650400.1"/>
    </source>
</evidence>
<keyword evidence="1" id="KW-0732">Signal</keyword>
<gene>
    <name evidence="2" type="ORF">K491DRAFT_608887</name>
</gene>
<sequence>TGDLTYYEPGLGACGVTSTSSDDIVSISHFTFDAVQSGSDPNANKLCGRKIRAQRSKGGRTVSVDMTVVDRCTGCQPTDIDVSTTVFDKLADRNQGRVSVTWAWV</sequence>
<dbReference type="PANTHER" id="PTHR31836:SF27">
    <property type="entry name" value="RLPA-LIKE PROTEIN DOUBLE-PSI BETA-BARREL DOMAIN-CONTAINING PROTEIN"/>
    <property type="match status" value="1"/>
</dbReference>
<accession>A0A6A6SRW9</accession>
<dbReference type="CDD" id="cd22191">
    <property type="entry name" value="DPBB_RlpA_EXP_N-like"/>
    <property type="match status" value="1"/>
</dbReference>
<evidence type="ECO:0000256" key="1">
    <source>
        <dbReference type="ARBA" id="ARBA00022729"/>
    </source>
</evidence>
<dbReference type="SUPFAM" id="SSF50685">
    <property type="entry name" value="Barwin-like endoglucanases"/>
    <property type="match status" value="1"/>
</dbReference>
<dbReference type="PANTHER" id="PTHR31836">
    <property type="match status" value="1"/>
</dbReference>
<reference evidence="2" key="1">
    <citation type="journal article" date="2020" name="Stud. Mycol.">
        <title>101 Dothideomycetes genomes: a test case for predicting lifestyles and emergence of pathogens.</title>
        <authorList>
            <person name="Haridas S."/>
            <person name="Albert R."/>
            <person name="Binder M."/>
            <person name="Bloem J."/>
            <person name="Labutti K."/>
            <person name="Salamov A."/>
            <person name="Andreopoulos B."/>
            <person name="Baker S."/>
            <person name="Barry K."/>
            <person name="Bills G."/>
            <person name="Bluhm B."/>
            <person name="Cannon C."/>
            <person name="Castanera R."/>
            <person name="Culley D."/>
            <person name="Daum C."/>
            <person name="Ezra D."/>
            <person name="Gonzalez J."/>
            <person name="Henrissat B."/>
            <person name="Kuo A."/>
            <person name="Liang C."/>
            <person name="Lipzen A."/>
            <person name="Lutzoni F."/>
            <person name="Magnuson J."/>
            <person name="Mondo S."/>
            <person name="Nolan M."/>
            <person name="Ohm R."/>
            <person name="Pangilinan J."/>
            <person name="Park H.-J."/>
            <person name="Ramirez L."/>
            <person name="Alfaro M."/>
            <person name="Sun H."/>
            <person name="Tritt A."/>
            <person name="Yoshinaga Y."/>
            <person name="Zwiers L.-H."/>
            <person name="Turgeon B."/>
            <person name="Goodwin S."/>
            <person name="Spatafora J."/>
            <person name="Crous P."/>
            <person name="Grigoriev I."/>
        </authorList>
    </citation>
    <scope>NUCLEOTIDE SEQUENCE</scope>
    <source>
        <strain evidence="2">CBS 122681</strain>
    </source>
</reference>
<dbReference type="OrthoDB" id="623670at2759"/>
<evidence type="ECO:0000313" key="3">
    <source>
        <dbReference type="Proteomes" id="UP000799324"/>
    </source>
</evidence>
<proteinExistence type="predicted"/>
<dbReference type="InterPro" id="IPR036908">
    <property type="entry name" value="RlpA-like_sf"/>
</dbReference>
<keyword evidence="3" id="KW-1185">Reference proteome</keyword>
<dbReference type="AlphaFoldDB" id="A0A6A6SRW9"/>
<protein>
    <submittedName>
        <fullName evidence="2">Uncharacterized protein</fullName>
    </submittedName>
</protein>
<feature type="non-terminal residue" evidence="2">
    <location>
        <position position="1"/>
    </location>
</feature>
<organism evidence="2 3">
    <name type="scientific">Lophiostoma macrostomum CBS 122681</name>
    <dbReference type="NCBI Taxonomy" id="1314788"/>
    <lineage>
        <taxon>Eukaryota</taxon>
        <taxon>Fungi</taxon>
        <taxon>Dikarya</taxon>
        <taxon>Ascomycota</taxon>
        <taxon>Pezizomycotina</taxon>
        <taxon>Dothideomycetes</taxon>
        <taxon>Pleosporomycetidae</taxon>
        <taxon>Pleosporales</taxon>
        <taxon>Lophiostomataceae</taxon>
        <taxon>Lophiostoma</taxon>
    </lineage>
</organism>
<dbReference type="Proteomes" id="UP000799324">
    <property type="component" value="Unassembled WGS sequence"/>
</dbReference>
<dbReference type="EMBL" id="MU004456">
    <property type="protein sequence ID" value="KAF2650400.1"/>
    <property type="molecule type" value="Genomic_DNA"/>
</dbReference>
<dbReference type="Gene3D" id="2.40.40.10">
    <property type="entry name" value="RlpA-like domain"/>
    <property type="match status" value="1"/>
</dbReference>
<dbReference type="InterPro" id="IPR051477">
    <property type="entry name" value="Expansin_CellWall"/>
</dbReference>
<name>A0A6A6SRW9_9PLEO</name>